<evidence type="ECO:0000259" key="7">
    <source>
        <dbReference type="Pfam" id="PF00892"/>
    </source>
</evidence>
<keyword evidence="9" id="KW-1185">Reference proteome</keyword>
<dbReference type="EMBL" id="JASVDS010000001">
    <property type="protein sequence ID" value="MDL5031201.1"/>
    <property type="molecule type" value="Genomic_DNA"/>
</dbReference>
<evidence type="ECO:0000256" key="1">
    <source>
        <dbReference type="ARBA" id="ARBA00004651"/>
    </source>
</evidence>
<keyword evidence="2" id="KW-1003">Cell membrane</keyword>
<sequence>MSSIAPSTLQAAGLPSIAPSRAPAVVPWAGWAALAFTLLIWASFFVSLRAGARAALAPSELALVRFLPAGLIFLPVVVMRWRRFAALPMLQWMSIVAGAGLPYFLIAGAGMRHAPVADGATLIPGTIPLFVALIAAFTQGRAALSRWPALLTVVSGVVTLLAFHHGEGQLAQGYGLFLLGSLMWANYTLALRHSGLSPIEAAALISVVSLALLLPWLAMHPPVGLMALPARAWALHGSIQGLGVGLLSTLSYAFAIQRLGAQRAATVGALTPVLAASLAWPMFGEVPDGATLAGMGLILGGVLWSQRPQR</sequence>
<dbReference type="Pfam" id="PF00892">
    <property type="entry name" value="EamA"/>
    <property type="match status" value="1"/>
</dbReference>
<feature type="domain" description="EamA" evidence="7">
    <location>
        <begin position="173"/>
        <end position="304"/>
    </location>
</feature>
<accession>A0ABT7LEA9</accession>
<feature type="transmembrane region" description="Helical" evidence="6">
    <location>
        <begin position="264"/>
        <end position="283"/>
    </location>
</feature>
<evidence type="ECO:0000313" key="9">
    <source>
        <dbReference type="Proteomes" id="UP001238603"/>
    </source>
</evidence>
<keyword evidence="3 6" id="KW-0812">Transmembrane</keyword>
<keyword evidence="5 6" id="KW-0472">Membrane</keyword>
<organism evidence="8 9">
    <name type="scientific">Roseateles subflavus</name>
    <dbReference type="NCBI Taxonomy" id="3053353"/>
    <lineage>
        <taxon>Bacteria</taxon>
        <taxon>Pseudomonadati</taxon>
        <taxon>Pseudomonadota</taxon>
        <taxon>Betaproteobacteria</taxon>
        <taxon>Burkholderiales</taxon>
        <taxon>Sphaerotilaceae</taxon>
        <taxon>Roseateles</taxon>
    </lineage>
</organism>
<feature type="transmembrane region" description="Helical" evidence="6">
    <location>
        <begin position="289"/>
        <end position="305"/>
    </location>
</feature>
<name>A0ABT7LEA9_9BURK</name>
<dbReference type="PANTHER" id="PTHR42920:SF5">
    <property type="entry name" value="EAMA DOMAIN-CONTAINING PROTEIN"/>
    <property type="match status" value="1"/>
</dbReference>
<feature type="transmembrane region" description="Helical" evidence="6">
    <location>
        <begin position="90"/>
        <end position="110"/>
    </location>
</feature>
<dbReference type="Proteomes" id="UP001238603">
    <property type="component" value="Unassembled WGS sequence"/>
</dbReference>
<comment type="subcellular location">
    <subcellularLocation>
        <location evidence="1">Cell membrane</location>
        <topology evidence="1">Multi-pass membrane protein</topology>
    </subcellularLocation>
</comment>
<dbReference type="RefSeq" id="WP_285981313.1">
    <property type="nucleotide sequence ID" value="NZ_JASVDS010000001.1"/>
</dbReference>
<feature type="transmembrane region" description="Helical" evidence="6">
    <location>
        <begin position="62"/>
        <end position="78"/>
    </location>
</feature>
<feature type="transmembrane region" description="Helical" evidence="6">
    <location>
        <begin position="28"/>
        <end position="50"/>
    </location>
</feature>
<evidence type="ECO:0000256" key="3">
    <source>
        <dbReference type="ARBA" id="ARBA00022692"/>
    </source>
</evidence>
<evidence type="ECO:0000256" key="4">
    <source>
        <dbReference type="ARBA" id="ARBA00022989"/>
    </source>
</evidence>
<dbReference type="InterPro" id="IPR000620">
    <property type="entry name" value="EamA_dom"/>
</dbReference>
<protein>
    <submittedName>
        <fullName evidence="8">DMT family transporter</fullName>
    </submittedName>
</protein>
<keyword evidence="4 6" id="KW-1133">Transmembrane helix</keyword>
<evidence type="ECO:0000256" key="6">
    <source>
        <dbReference type="SAM" id="Phobius"/>
    </source>
</evidence>
<dbReference type="PANTHER" id="PTHR42920">
    <property type="entry name" value="OS03G0707200 PROTEIN-RELATED"/>
    <property type="match status" value="1"/>
</dbReference>
<dbReference type="InterPro" id="IPR051258">
    <property type="entry name" value="Diverse_Substrate_Transporter"/>
</dbReference>
<feature type="transmembrane region" description="Helical" evidence="6">
    <location>
        <begin position="239"/>
        <end position="257"/>
    </location>
</feature>
<dbReference type="SUPFAM" id="SSF103481">
    <property type="entry name" value="Multidrug resistance efflux transporter EmrE"/>
    <property type="match status" value="1"/>
</dbReference>
<comment type="caution">
    <text evidence="8">The sequence shown here is derived from an EMBL/GenBank/DDBJ whole genome shotgun (WGS) entry which is preliminary data.</text>
</comment>
<feature type="transmembrane region" description="Helical" evidence="6">
    <location>
        <begin position="147"/>
        <end position="165"/>
    </location>
</feature>
<feature type="transmembrane region" description="Helical" evidence="6">
    <location>
        <begin position="201"/>
        <end position="219"/>
    </location>
</feature>
<gene>
    <name evidence="8" type="ORF">QRD43_04710</name>
</gene>
<feature type="transmembrane region" description="Helical" evidence="6">
    <location>
        <begin position="171"/>
        <end position="189"/>
    </location>
</feature>
<evidence type="ECO:0000313" key="8">
    <source>
        <dbReference type="EMBL" id="MDL5031201.1"/>
    </source>
</evidence>
<dbReference type="InterPro" id="IPR037185">
    <property type="entry name" value="EmrE-like"/>
</dbReference>
<reference evidence="8 9" key="1">
    <citation type="submission" date="2023-06" db="EMBL/GenBank/DDBJ databases">
        <title>Pelomonas sp. APW6 16S ribosomal RNA gene genome sequencing and assembly.</title>
        <authorList>
            <person name="Woo H."/>
        </authorList>
    </citation>
    <scope>NUCLEOTIDE SEQUENCE [LARGE SCALE GENOMIC DNA]</scope>
    <source>
        <strain evidence="8 9">APW6</strain>
    </source>
</reference>
<proteinExistence type="predicted"/>
<feature type="transmembrane region" description="Helical" evidence="6">
    <location>
        <begin position="122"/>
        <end position="140"/>
    </location>
</feature>
<evidence type="ECO:0000256" key="2">
    <source>
        <dbReference type="ARBA" id="ARBA00022475"/>
    </source>
</evidence>
<evidence type="ECO:0000256" key="5">
    <source>
        <dbReference type="ARBA" id="ARBA00023136"/>
    </source>
</evidence>